<dbReference type="AlphaFoldDB" id="A0A8J6U6B3"/>
<accession>A0A8J6U6B3</accession>
<dbReference type="GO" id="GO:0004180">
    <property type="term" value="F:carboxypeptidase activity"/>
    <property type="evidence" value="ECO:0007669"/>
    <property type="project" value="UniProtKB-KW"/>
</dbReference>
<comment type="caution">
    <text evidence="1">The sequence shown here is derived from an EMBL/GenBank/DDBJ whole genome shotgun (WGS) entry which is preliminary data.</text>
</comment>
<evidence type="ECO:0000313" key="1">
    <source>
        <dbReference type="EMBL" id="MBD0824609.1"/>
    </source>
</evidence>
<sequence>MKSKSPRTLYNYLQFKNISTRKSNNTYNIISILFTKQTKQLFWFILFIYSPLSAQNIVSGKIGSESGIILDNANITIRTVNKETVAFGVTNQNGEFSFSVKSGSYILRVSHIGYNTKQIEFEISDKTLSFETITLNEGYTELEEIIMDAEKKSVIQKGDTTHYYVSHFLNGTEQNLKNIIEKLPGLSISENGKITANGKTIDKLLIEGEELFKKQHQLATENISSKMVKNIELIRNYKSFETVNNDKETGVTALNVKIKDTYKNKISGNVESHYGRKDRYKLNIPGFVFKERLKLSIILNSNNLGTSPMGIEDYFDLTEQSQNKTNESQVIISNLNEVPRFLNPNNKVASSQTHFGTISLISTPSEKIKHDFYGIFNYSNQDEINSKQLTFNNTYETFSALENNSINEKNYFGVFKLNSIYKPNNYNTYQFKNQLNIDNTNLIKNVNSLTETQNTQVTESLTPKKIIFDSEISLNKTINSNYFSSNISYHYLRHNLYHELESNVPLFDIDFKNRNFNLKETILKENNKVSTNTSYLINKNKKTFSLYSNTFFSNNKLNSNTNELNEFSNNLNLKCFQSKTGFDLTLKPSKKIRLTAGINYNFAHNYLNKHYSNNLFLGYKSNFKVIFNSNHITELSYNYLNFSPEIDNLISGFIIKDYRSLIANNNISANDIFPYHQIRFSHFIFNPKSLFSYMFNIIYNIKDKALGENIVINQNFSITQSKTTNKDDTFNAFVFIDKTLKEFPLSISSSLSYSWNDKVYFLDDEQANFKQENISGMFKFSSNFKDFIANFNAGIKFSKDNFTNNNTSSRFVLYQPFLNIEGCITKQISWNLESKLSKYTNNKSEQYLRIISPKIRYLSLNSNWEFYISGNDILNLNRPIILDNNSTPTYFEEKRTYILQGYIIFGTKLNF</sequence>
<keyword evidence="1" id="KW-0121">Carboxypeptidase</keyword>
<dbReference type="Gene3D" id="2.60.40.1120">
    <property type="entry name" value="Carboxypeptidase-like, regulatory domain"/>
    <property type="match status" value="1"/>
</dbReference>
<proteinExistence type="predicted"/>
<dbReference type="SUPFAM" id="SSF49464">
    <property type="entry name" value="Carboxypeptidase regulatory domain-like"/>
    <property type="match status" value="1"/>
</dbReference>
<protein>
    <submittedName>
        <fullName evidence="1">Carboxypeptidase-like regulatory domain-containing protein</fullName>
    </submittedName>
</protein>
<dbReference type="Proteomes" id="UP000621516">
    <property type="component" value="Unassembled WGS sequence"/>
</dbReference>
<name>A0A8J6U6B3_9FLAO</name>
<dbReference type="Pfam" id="PF13715">
    <property type="entry name" value="CarbopepD_reg_2"/>
    <property type="match status" value="1"/>
</dbReference>
<keyword evidence="1" id="KW-0645">Protease</keyword>
<reference evidence="1 2" key="1">
    <citation type="journal article" date="2018" name="J. Microbiol.">
        <title>Aestuariibaculum marinum sp. nov., a marine bacterium isolated from seawater in South Korea.</title>
        <authorList>
            <person name="Choi J."/>
            <person name="Lee D."/>
            <person name="Jang J.H."/>
            <person name="Cha S."/>
            <person name="Seo T."/>
        </authorList>
    </citation>
    <scope>NUCLEOTIDE SEQUENCE [LARGE SCALE GENOMIC DNA]</scope>
    <source>
        <strain evidence="1 2">IP7</strain>
    </source>
</reference>
<dbReference type="InterPro" id="IPR008969">
    <property type="entry name" value="CarboxyPept-like_regulatory"/>
</dbReference>
<evidence type="ECO:0000313" key="2">
    <source>
        <dbReference type="Proteomes" id="UP000621516"/>
    </source>
</evidence>
<keyword evidence="2" id="KW-1185">Reference proteome</keyword>
<keyword evidence="1" id="KW-0378">Hydrolase</keyword>
<organism evidence="1 2">
    <name type="scientific">Aestuariibaculum marinum</name>
    <dbReference type="NCBI Taxonomy" id="2683592"/>
    <lineage>
        <taxon>Bacteria</taxon>
        <taxon>Pseudomonadati</taxon>
        <taxon>Bacteroidota</taxon>
        <taxon>Flavobacteriia</taxon>
        <taxon>Flavobacteriales</taxon>
        <taxon>Flavobacteriaceae</taxon>
    </lineage>
</organism>
<gene>
    <name evidence="1" type="ORF">ICJ85_11345</name>
</gene>
<dbReference type="EMBL" id="JACVXD010000006">
    <property type="protein sequence ID" value="MBD0824609.1"/>
    <property type="molecule type" value="Genomic_DNA"/>
</dbReference>